<comment type="caution">
    <text evidence="2">The sequence shown here is derived from an EMBL/GenBank/DDBJ whole genome shotgun (WGS) entry which is preliminary data.</text>
</comment>
<keyword evidence="2" id="KW-0808">Transferase</keyword>
<proteinExistence type="predicted"/>
<accession>A0ABW4ZC22</accession>
<keyword evidence="2" id="KW-0489">Methyltransferase</keyword>
<dbReference type="Pfam" id="PF13649">
    <property type="entry name" value="Methyltransf_25"/>
    <property type="match status" value="1"/>
</dbReference>
<dbReference type="InterPro" id="IPR041698">
    <property type="entry name" value="Methyltransf_25"/>
</dbReference>
<gene>
    <name evidence="2" type="ORF">ACFSW8_10890</name>
</gene>
<dbReference type="EMBL" id="JBHUJB010000046">
    <property type="protein sequence ID" value="MFD2159407.1"/>
    <property type="molecule type" value="Genomic_DNA"/>
</dbReference>
<organism evidence="2 3">
    <name type="scientific">Rubritalea tangerina</name>
    <dbReference type="NCBI Taxonomy" id="430798"/>
    <lineage>
        <taxon>Bacteria</taxon>
        <taxon>Pseudomonadati</taxon>
        <taxon>Verrucomicrobiota</taxon>
        <taxon>Verrucomicrobiia</taxon>
        <taxon>Verrucomicrobiales</taxon>
        <taxon>Rubritaleaceae</taxon>
        <taxon>Rubritalea</taxon>
    </lineage>
</organism>
<dbReference type="RefSeq" id="WP_377086093.1">
    <property type="nucleotide sequence ID" value="NZ_JBHSJL010000014.1"/>
</dbReference>
<dbReference type="Gene3D" id="3.40.50.150">
    <property type="entry name" value="Vaccinia Virus protein VP39"/>
    <property type="match status" value="1"/>
</dbReference>
<dbReference type="SUPFAM" id="SSF53335">
    <property type="entry name" value="S-adenosyl-L-methionine-dependent methyltransferases"/>
    <property type="match status" value="1"/>
</dbReference>
<sequence>MAELDYSAVARVYAWLERLIFGSLLMRARLWCLGLLETQLEAGEENRVLLVGEGDGRFLEKLLECDKYFRVDYLDLSEGMMREARARVGEDARVRWHCGDVSELVESRGYAAVVLHFVLDHYEGGELAGVVAKISELVGEGGSVFVADFDETAHWKVRWVVRWMQVFFGWTARVDKVFVARADAYFLRNGLTLYEESSFWRGGVYMQQWKM</sequence>
<evidence type="ECO:0000313" key="3">
    <source>
        <dbReference type="Proteomes" id="UP001597389"/>
    </source>
</evidence>
<dbReference type="EC" id="2.1.1.64" evidence="2"/>
<feature type="domain" description="Methyltransferase" evidence="1">
    <location>
        <begin position="48"/>
        <end position="142"/>
    </location>
</feature>
<dbReference type="Proteomes" id="UP001597389">
    <property type="component" value="Unassembled WGS sequence"/>
</dbReference>
<dbReference type="GO" id="GO:0061542">
    <property type="term" value="F:3-demethylubiquinol 3-O-methyltransferase activity"/>
    <property type="evidence" value="ECO:0007669"/>
    <property type="project" value="UniProtKB-EC"/>
</dbReference>
<dbReference type="GO" id="GO:0102208">
    <property type="term" value="F:2-polyprenyl-6-hydroxyphenol methylase activity"/>
    <property type="evidence" value="ECO:0007669"/>
    <property type="project" value="UniProtKB-EC"/>
</dbReference>
<dbReference type="InterPro" id="IPR029063">
    <property type="entry name" value="SAM-dependent_MTases_sf"/>
</dbReference>
<name>A0ABW4ZC22_9BACT</name>
<dbReference type="EC" id="2.1.1.222" evidence="2"/>
<dbReference type="CDD" id="cd02440">
    <property type="entry name" value="AdoMet_MTases"/>
    <property type="match status" value="1"/>
</dbReference>
<protein>
    <submittedName>
        <fullName evidence="2">Class I SAM-dependent methyltransferase</fullName>
        <ecNumber evidence="2">2.1.1.222</ecNumber>
        <ecNumber evidence="2">2.1.1.64</ecNumber>
    </submittedName>
</protein>
<reference evidence="3" key="1">
    <citation type="journal article" date="2019" name="Int. J. Syst. Evol. Microbiol.">
        <title>The Global Catalogue of Microorganisms (GCM) 10K type strain sequencing project: providing services to taxonomists for standard genome sequencing and annotation.</title>
        <authorList>
            <consortium name="The Broad Institute Genomics Platform"/>
            <consortium name="The Broad Institute Genome Sequencing Center for Infectious Disease"/>
            <person name="Wu L."/>
            <person name="Ma J."/>
        </authorList>
    </citation>
    <scope>NUCLEOTIDE SEQUENCE [LARGE SCALE GENOMIC DNA]</scope>
    <source>
        <strain evidence="3">CCUG 57942</strain>
    </source>
</reference>
<evidence type="ECO:0000259" key="1">
    <source>
        <dbReference type="Pfam" id="PF13649"/>
    </source>
</evidence>
<keyword evidence="3" id="KW-1185">Reference proteome</keyword>
<dbReference type="GO" id="GO:0032259">
    <property type="term" value="P:methylation"/>
    <property type="evidence" value="ECO:0007669"/>
    <property type="project" value="UniProtKB-KW"/>
</dbReference>
<evidence type="ECO:0000313" key="2">
    <source>
        <dbReference type="EMBL" id="MFD2159407.1"/>
    </source>
</evidence>